<dbReference type="AlphaFoldDB" id="A0A380WTM5"/>
<name>A0A380WTM5_AMIAI</name>
<dbReference type="EMBL" id="UFSM01000001">
    <property type="protein sequence ID" value="SUU91494.1"/>
    <property type="molecule type" value="Genomic_DNA"/>
</dbReference>
<gene>
    <name evidence="1" type="ORF">NCTC10684_04762</name>
</gene>
<accession>A0A380WTM5</accession>
<organism evidence="1 2">
    <name type="scientific">Aminobacter aminovorans</name>
    <name type="common">Chelatobacter heintzii</name>
    <dbReference type="NCBI Taxonomy" id="83263"/>
    <lineage>
        <taxon>Bacteria</taxon>
        <taxon>Pseudomonadati</taxon>
        <taxon>Pseudomonadota</taxon>
        <taxon>Alphaproteobacteria</taxon>
        <taxon>Hyphomicrobiales</taxon>
        <taxon>Phyllobacteriaceae</taxon>
        <taxon>Aminobacter</taxon>
    </lineage>
</organism>
<dbReference type="Proteomes" id="UP000254701">
    <property type="component" value="Unassembled WGS sequence"/>
</dbReference>
<dbReference type="OrthoDB" id="7594887at2"/>
<sequence length="133" mass="13732">MGAWGVKPFENDDAADFVAEFEQHGVVAISRALDAGCGTGGYIEAPDGSVAVAAAAIVATAGGMSGFLSESAETALRSVSSWQALTGLKAKAIKAVECIGGQNSELMELWNDAEPADAAGFKSELRRLREALR</sequence>
<dbReference type="Pfam" id="PF14078">
    <property type="entry name" value="DUF4259"/>
    <property type="match status" value="1"/>
</dbReference>
<evidence type="ECO:0000313" key="2">
    <source>
        <dbReference type="Proteomes" id="UP000254701"/>
    </source>
</evidence>
<dbReference type="InterPro" id="IPR025355">
    <property type="entry name" value="DUF4259"/>
</dbReference>
<evidence type="ECO:0008006" key="3">
    <source>
        <dbReference type="Google" id="ProtNLM"/>
    </source>
</evidence>
<protein>
    <recommendedName>
        <fullName evidence="3">DUF4259 domain-containing protein</fullName>
    </recommendedName>
</protein>
<evidence type="ECO:0000313" key="1">
    <source>
        <dbReference type="EMBL" id="SUU91494.1"/>
    </source>
</evidence>
<dbReference type="RefSeq" id="WP_115733352.1">
    <property type="nucleotide sequence ID" value="NZ_BAAAVY010000017.1"/>
</dbReference>
<proteinExistence type="predicted"/>
<reference evidence="1 2" key="1">
    <citation type="submission" date="2018-06" db="EMBL/GenBank/DDBJ databases">
        <authorList>
            <consortium name="Pathogen Informatics"/>
            <person name="Doyle S."/>
        </authorList>
    </citation>
    <scope>NUCLEOTIDE SEQUENCE [LARGE SCALE GENOMIC DNA]</scope>
    <source>
        <strain evidence="1 2">NCTC10684</strain>
    </source>
</reference>